<dbReference type="Proteomes" id="UP000028837">
    <property type="component" value="Unassembled WGS sequence"/>
</dbReference>
<proteinExistence type="predicted"/>
<dbReference type="AlphaFoldDB" id="A0A086JUM1"/>
<protein>
    <submittedName>
        <fullName evidence="2">Putative transmembrane protein</fullName>
    </submittedName>
</protein>
<evidence type="ECO:0000313" key="3">
    <source>
        <dbReference type="Proteomes" id="UP000028837"/>
    </source>
</evidence>
<gene>
    <name evidence="2" type="ORF">TGDOM2_361010</name>
</gene>
<evidence type="ECO:0000256" key="1">
    <source>
        <dbReference type="SAM" id="Phobius"/>
    </source>
</evidence>
<dbReference type="EMBL" id="AHZU02001145">
    <property type="protein sequence ID" value="KFG35839.1"/>
    <property type="molecule type" value="Genomic_DNA"/>
</dbReference>
<organism evidence="2 3">
    <name type="scientific">Toxoplasma gondii GAB2-2007-GAL-DOM2</name>
    <dbReference type="NCBI Taxonomy" id="1130820"/>
    <lineage>
        <taxon>Eukaryota</taxon>
        <taxon>Sar</taxon>
        <taxon>Alveolata</taxon>
        <taxon>Apicomplexa</taxon>
        <taxon>Conoidasida</taxon>
        <taxon>Coccidia</taxon>
        <taxon>Eucoccidiorida</taxon>
        <taxon>Eimeriorina</taxon>
        <taxon>Sarcocystidae</taxon>
        <taxon>Toxoplasma</taxon>
    </lineage>
</organism>
<reference evidence="2 3" key="1">
    <citation type="submission" date="2014-02" db="EMBL/GenBank/DDBJ databases">
        <authorList>
            <person name="Sibley D."/>
            <person name="Venepally P."/>
            <person name="Karamycheva S."/>
            <person name="Hadjithomas M."/>
            <person name="Khan A."/>
            <person name="Brunk B."/>
            <person name="Roos D."/>
            <person name="Caler E."/>
            <person name="Lorenzi H."/>
        </authorList>
    </citation>
    <scope>NUCLEOTIDE SEQUENCE [LARGE SCALE GENOMIC DNA]</scope>
    <source>
        <strain evidence="2 3">GAB2-2007-GAL-DOM2</strain>
    </source>
</reference>
<accession>A0A086JUM1</accession>
<comment type="caution">
    <text evidence="2">The sequence shown here is derived from an EMBL/GenBank/DDBJ whole genome shotgun (WGS) entry which is preliminary data.</text>
</comment>
<keyword evidence="1" id="KW-0472">Membrane</keyword>
<dbReference type="VEuPathDB" id="ToxoDB:TGDOM2_361010"/>
<name>A0A086JUM1_TOXGO</name>
<sequence length="119" mass="13835">MPLYVEEPRPPALVVTHRPLSPLSLTIQLGHGVRTDFDNRARRVREETMWRALLWLALDLNFLQSCGEVSFCFVADRDRPHSADIHFTPLVHCSLFCFVYAFLVGCWQRYRKITSNAPF</sequence>
<keyword evidence="1" id="KW-1133">Transmembrane helix</keyword>
<feature type="transmembrane region" description="Helical" evidence="1">
    <location>
        <begin position="87"/>
        <end position="107"/>
    </location>
</feature>
<evidence type="ECO:0000313" key="2">
    <source>
        <dbReference type="EMBL" id="KFG35839.1"/>
    </source>
</evidence>
<keyword evidence="1 2" id="KW-0812">Transmembrane</keyword>